<dbReference type="Pfam" id="PF05368">
    <property type="entry name" value="NmrA"/>
    <property type="match status" value="1"/>
</dbReference>
<dbReference type="PANTHER" id="PTHR43162">
    <property type="match status" value="1"/>
</dbReference>
<dbReference type="InterPro" id="IPR008030">
    <property type="entry name" value="NmrA-like"/>
</dbReference>
<dbReference type="PANTHER" id="PTHR43162:SF1">
    <property type="entry name" value="PRESTALK A DIFFERENTIATION PROTEIN A"/>
    <property type="match status" value="1"/>
</dbReference>
<dbReference type="Gene3D" id="3.40.50.720">
    <property type="entry name" value="NAD(P)-binding Rossmann-like Domain"/>
    <property type="match status" value="1"/>
</dbReference>
<evidence type="ECO:0000259" key="1">
    <source>
        <dbReference type="Pfam" id="PF05368"/>
    </source>
</evidence>
<dbReference type="InterPro" id="IPR036291">
    <property type="entry name" value="NAD(P)-bd_dom_sf"/>
</dbReference>
<dbReference type="EMBL" id="KV918794">
    <property type="protein sequence ID" value="OSX79253.1"/>
    <property type="molecule type" value="Genomic_DNA"/>
</dbReference>
<dbReference type="AlphaFoldDB" id="A0A1X6PF05"/>
<dbReference type="InterPro" id="IPR051604">
    <property type="entry name" value="Ergot_Alk_Oxidoreductase"/>
</dbReference>
<evidence type="ECO:0000313" key="2">
    <source>
        <dbReference type="EMBL" id="OSX79253.1"/>
    </source>
</evidence>
<dbReference type="Proteomes" id="UP000218209">
    <property type="component" value="Unassembled WGS sequence"/>
</dbReference>
<reference evidence="2 3" key="1">
    <citation type="submission" date="2017-03" db="EMBL/GenBank/DDBJ databases">
        <title>WGS assembly of Porphyra umbilicalis.</title>
        <authorList>
            <person name="Brawley S.H."/>
            <person name="Blouin N.A."/>
            <person name="Ficko-Blean E."/>
            <person name="Wheeler G.L."/>
            <person name="Lohr M."/>
            <person name="Goodson H.V."/>
            <person name="Jenkins J.W."/>
            <person name="Blaby-Haas C.E."/>
            <person name="Helliwell K.E."/>
            <person name="Chan C."/>
            <person name="Marriage T."/>
            <person name="Bhattacharya D."/>
            <person name="Klein A.S."/>
            <person name="Badis Y."/>
            <person name="Brodie J."/>
            <person name="Cao Y."/>
            <person name="Collen J."/>
            <person name="Dittami S.M."/>
            <person name="Gachon C.M."/>
            <person name="Green B.R."/>
            <person name="Karpowicz S."/>
            <person name="Kim J.W."/>
            <person name="Kudahl U."/>
            <person name="Lin S."/>
            <person name="Michel G."/>
            <person name="Mittag M."/>
            <person name="Olson B.J."/>
            <person name="Pangilinan J."/>
            <person name="Peng Y."/>
            <person name="Qiu H."/>
            <person name="Shu S."/>
            <person name="Singer J.T."/>
            <person name="Smith A.G."/>
            <person name="Sprecher B.N."/>
            <person name="Wagner V."/>
            <person name="Wang W."/>
            <person name="Wang Z.-Y."/>
            <person name="Yan J."/>
            <person name="Yarish C."/>
            <person name="Zoeuner-Riek S."/>
            <person name="Zhuang Y."/>
            <person name="Zou Y."/>
            <person name="Lindquist E.A."/>
            <person name="Grimwood J."/>
            <person name="Barry K."/>
            <person name="Rokhsar D.S."/>
            <person name="Schmutz J."/>
            <person name="Stiller J.W."/>
            <person name="Grossman A.R."/>
            <person name="Prochnik S.E."/>
        </authorList>
    </citation>
    <scope>NUCLEOTIDE SEQUENCE [LARGE SCALE GENOMIC DNA]</scope>
    <source>
        <strain evidence="2">4086291</strain>
    </source>
</reference>
<dbReference type="OrthoDB" id="10254221at2759"/>
<feature type="domain" description="NmrA-like" evidence="1">
    <location>
        <begin position="2"/>
        <end position="248"/>
    </location>
</feature>
<evidence type="ECO:0000313" key="3">
    <source>
        <dbReference type="Proteomes" id="UP000218209"/>
    </source>
</evidence>
<proteinExistence type="predicted"/>
<keyword evidence="3" id="KW-1185">Reference proteome</keyword>
<protein>
    <recommendedName>
        <fullName evidence="1">NmrA-like domain-containing protein</fullName>
    </recommendedName>
</protein>
<dbReference type="Gene3D" id="3.90.25.10">
    <property type="entry name" value="UDP-galactose 4-epimerase, domain 1"/>
    <property type="match status" value="1"/>
</dbReference>
<accession>A0A1X6PF05</accession>
<organism evidence="2 3">
    <name type="scientific">Porphyra umbilicalis</name>
    <name type="common">Purple laver</name>
    <name type="synonym">Red alga</name>
    <dbReference type="NCBI Taxonomy" id="2786"/>
    <lineage>
        <taxon>Eukaryota</taxon>
        <taxon>Rhodophyta</taxon>
        <taxon>Bangiophyceae</taxon>
        <taxon>Bangiales</taxon>
        <taxon>Bangiaceae</taxon>
        <taxon>Porphyra</taxon>
    </lineage>
</organism>
<sequence length="286" mass="29910">MIAVIGGTGVLGSTVVRALIALSLPVTLVAPDPAKANRLFADVLPRLTIVRGSVASPKDLRRTLVGVSTVFVNAPGSPDCGQRVICACAAGKVAGAAHLVVVSNIYADAVGSPYGRRFFKLEAGVKSLDIPTTFLRLPAFFENVLASVASVVEEGVIYSPVPADTPVRGVAVEDVGAAAAAVLAAPDVHAYRTYEILARGHTGDALAASLGEAVGKPVRYVQIGWEESYDRMVAEGTPAWEAGDLVEADRLVAAGHVSESNHYEELVGEAAMTIQEWTTQNAFEFQ</sequence>
<dbReference type="SUPFAM" id="SSF51735">
    <property type="entry name" value="NAD(P)-binding Rossmann-fold domains"/>
    <property type="match status" value="1"/>
</dbReference>
<gene>
    <name evidence="2" type="ORF">BU14_0082s0018</name>
</gene>
<name>A0A1X6PF05_PORUM</name>